<organism evidence="2 3">
    <name type="scientific">Thermosediminibacter oceani (strain ATCC BAA-1034 / DSM 16646 / JW/IW-1228P)</name>
    <dbReference type="NCBI Taxonomy" id="555079"/>
    <lineage>
        <taxon>Bacteria</taxon>
        <taxon>Bacillati</taxon>
        <taxon>Bacillota</taxon>
        <taxon>Clostridia</taxon>
        <taxon>Thermosediminibacterales</taxon>
        <taxon>Thermosediminibacteraceae</taxon>
        <taxon>Thermosediminibacter</taxon>
    </lineage>
</organism>
<dbReference type="Proteomes" id="UP000000272">
    <property type="component" value="Chromosome"/>
</dbReference>
<dbReference type="Pfam" id="PF01042">
    <property type="entry name" value="Ribonuc_L-PSP"/>
    <property type="match status" value="1"/>
</dbReference>
<accession>D9RYW1</accession>
<dbReference type="KEGG" id="toc:Toce_1804"/>
<dbReference type="PANTHER" id="PTHR11803">
    <property type="entry name" value="2-IMINOBUTANOATE/2-IMINOPROPANOATE DEAMINASE RIDA"/>
    <property type="match status" value="1"/>
</dbReference>
<dbReference type="InterPro" id="IPR006175">
    <property type="entry name" value="YjgF/YER057c/UK114"/>
</dbReference>
<dbReference type="GO" id="GO:0019239">
    <property type="term" value="F:deaminase activity"/>
    <property type="evidence" value="ECO:0007669"/>
    <property type="project" value="TreeGrafter"/>
</dbReference>
<evidence type="ECO:0000313" key="2">
    <source>
        <dbReference type="EMBL" id="ADL08535.1"/>
    </source>
</evidence>
<dbReference type="OrthoDB" id="9803101at2"/>
<dbReference type="AlphaFoldDB" id="D9RYW1"/>
<dbReference type="CDD" id="cd00448">
    <property type="entry name" value="YjgF_YER057c_UK114_family"/>
    <property type="match status" value="1"/>
</dbReference>
<dbReference type="FunFam" id="3.30.1330.40:FF:000001">
    <property type="entry name" value="L-PSP family endoribonuclease"/>
    <property type="match status" value="1"/>
</dbReference>
<dbReference type="RefSeq" id="WP_013276557.1">
    <property type="nucleotide sequence ID" value="NC_014377.1"/>
</dbReference>
<dbReference type="PANTHER" id="PTHR11803:SF39">
    <property type="entry name" value="2-IMINOBUTANOATE_2-IMINOPROPANOATE DEAMINASE"/>
    <property type="match status" value="1"/>
</dbReference>
<dbReference type="InterPro" id="IPR006056">
    <property type="entry name" value="RidA"/>
</dbReference>
<dbReference type="EMBL" id="CP002131">
    <property type="protein sequence ID" value="ADL08535.1"/>
    <property type="molecule type" value="Genomic_DNA"/>
</dbReference>
<dbReference type="HOGENOM" id="CLU_100715_7_1_9"/>
<evidence type="ECO:0000313" key="3">
    <source>
        <dbReference type="Proteomes" id="UP000000272"/>
    </source>
</evidence>
<proteinExistence type="inferred from homology"/>
<dbReference type="NCBIfam" id="TIGR00004">
    <property type="entry name" value="Rid family detoxifying hydrolase"/>
    <property type="match status" value="1"/>
</dbReference>
<dbReference type="InterPro" id="IPR035959">
    <property type="entry name" value="RutC-like_sf"/>
</dbReference>
<evidence type="ECO:0000256" key="1">
    <source>
        <dbReference type="ARBA" id="ARBA00010552"/>
    </source>
</evidence>
<sequence length="125" mass="13708">MKKVIKTDMAPKAIGPYSQAVMVGDFLFASGQIAINPATGEIVEGGIEAQTRQVMENVKNILKAANMDFSNVVKTTVFITNMDDFAKVNEIYAEYFSENPPARSCVEVSRLPKGVLIEVEVIAHR</sequence>
<dbReference type="Gene3D" id="3.30.1330.40">
    <property type="entry name" value="RutC-like"/>
    <property type="match status" value="1"/>
</dbReference>
<comment type="similarity">
    <text evidence="1">Belongs to the RutC family.</text>
</comment>
<dbReference type="STRING" id="555079.Toce_1804"/>
<dbReference type="eggNOG" id="COG0251">
    <property type="taxonomic scope" value="Bacteria"/>
</dbReference>
<dbReference type="SUPFAM" id="SSF55298">
    <property type="entry name" value="YjgF-like"/>
    <property type="match status" value="1"/>
</dbReference>
<name>D9RYW1_THEOJ</name>
<protein>
    <submittedName>
        <fullName evidence="2">Endoribonuclease L-PSP</fullName>
    </submittedName>
</protein>
<dbReference type="GO" id="GO:0005829">
    <property type="term" value="C:cytosol"/>
    <property type="evidence" value="ECO:0007669"/>
    <property type="project" value="TreeGrafter"/>
</dbReference>
<reference evidence="2 3" key="1">
    <citation type="journal article" date="2010" name="Stand. Genomic Sci.">
        <title>Complete genome sequence of Thermosediminibacter oceani type strain (JW/IW-1228P).</title>
        <authorList>
            <person name="Pitluck S."/>
            <person name="Yasawong M."/>
            <person name="Munk C."/>
            <person name="Nolan M."/>
            <person name="Lapidus A."/>
            <person name="Lucas S."/>
            <person name="Glavina Del Rio T."/>
            <person name="Tice H."/>
            <person name="Cheng J.F."/>
            <person name="Bruce D."/>
            <person name="Detter C."/>
            <person name="Tapia R."/>
            <person name="Han C."/>
            <person name="Goodwin L."/>
            <person name="Liolios K."/>
            <person name="Ivanova N."/>
            <person name="Mavromatis K."/>
            <person name="Mikhailova N."/>
            <person name="Pati A."/>
            <person name="Chen A."/>
            <person name="Palaniappan K."/>
            <person name="Land M."/>
            <person name="Hauser L."/>
            <person name="Chang Y.J."/>
            <person name="Jeffries C.D."/>
            <person name="Rohde M."/>
            <person name="Spring S."/>
            <person name="Sikorski J."/>
            <person name="Goker M."/>
            <person name="Woyke T."/>
            <person name="Bristow J."/>
            <person name="Eisen J.A."/>
            <person name="Markowitz V."/>
            <person name="Hugenholtz P."/>
            <person name="Kyrpides N.C."/>
            <person name="Klenk H.P."/>
        </authorList>
    </citation>
    <scope>NUCLEOTIDE SEQUENCE [LARGE SCALE GENOMIC DNA]</scope>
    <source>
        <strain evidence="3">ATCC BAA-1034 / DSM 16646 / JW/IW-1228P</strain>
    </source>
</reference>
<keyword evidence="3" id="KW-1185">Reference proteome</keyword>
<gene>
    <name evidence="2" type="ordered locus">Toce_1804</name>
</gene>